<dbReference type="GO" id="GO:1904680">
    <property type="term" value="F:peptide transmembrane transporter activity"/>
    <property type="evidence" value="ECO:0007669"/>
    <property type="project" value="TreeGrafter"/>
</dbReference>
<name>A0A919TNS6_9ACTN</name>
<accession>A0A919TNS6</accession>
<organism evidence="7 8">
    <name type="scientific">Actinoplanes siamensis</name>
    <dbReference type="NCBI Taxonomy" id="1223317"/>
    <lineage>
        <taxon>Bacteria</taxon>
        <taxon>Bacillati</taxon>
        <taxon>Actinomycetota</taxon>
        <taxon>Actinomycetes</taxon>
        <taxon>Micromonosporales</taxon>
        <taxon>Micromonosporaceae</taxon>
        <taxon>Actinoplanes</taxon>
    </lineage>
</organism>
<feature type="domain" description="Solute-binding protein family 5" evidence="6">
    <location>
        <begin position="107"/>
        <end position="460"/>
    </location>
</feature>
<dbReference type="GO" id="GO:0042597">
    <property type="term" value="C:periplasmic space"/>
    <property type="evidence" value="ECO:0007669"/>
    <property type="project" value="UniProtKB-ARBA"/>
</dbReference>
<reference evidence="7" key="1">
    <citation type="submission" date="2021-01" db="EMBL/GenBank/DDBJ databases">
        <title>Whole genome shotgun sequence of Actinoplanes siamensis NBRC 109076.</title>
        <authorList>
            <person name="Komaki H."/>
            <person name="Tamura T."/>
        </authorList>
    </citation>
    <scope>NUCLEOTIDE SEQUENCE</scope>
    <source>
        <strain evidence="7">NBRC 109076</strain>
    </source>
</reference>
<dbReference type="InterPro" id="IPR006311">
    <property type="entry name" value="TAT_signal"/>
</dbReference>
<dbReference type="PANTHER" id="PTHR30290:SF10">
    <property type="entry name" value="PERIPLASMIC OLIGOPEPTIDE-BINDING PROTEIN-RELATED"/>
    <property type="match status" value="1"/>
</dbReference>
<comment type="subcellular location">
    <subcellularLocation>
        <location evidence="1">Cell envelope</location>
    </subcellularLocation>
</comment>
<proteinExistence type="inferred from homology"/>
<sequence length="544" mass="57309">MVSPSRQGWPKPGAGPELSRPELSRRGLLTGVAGAGLLAVLAACNAAGSAPATTASSGAPGRRGGVLRAGSPPPPTAVDPVTMYDGSAIAIVQLVAEYLIWLDRDFKLVPKLAESWSSDQGGKRWTFKLRPGVTFSDGTLVDAAAVKASFDRLLDPKSKSAALSAFESILSAGGVSTDGTATVTFALDRPFSDFPYLVSAGNYNAVILKADYGGDFTKNAIGTGPFILKSYDSATGASLTRNEKYWDGGKPYLDGVEIKFYADDQADLLALQSGDIDTQILSRAALVEPLGASGVVTVDTVKGTGVTVLSLRVDQAPFDKKEVRQAVAYGLARPDILQAIGTGIGDLGNDHLLAPLFPAAPAGIPQRAQDKQKVAQLLQAAGVPQLSFTLTFDPPSKDYAVTIQNQLEQVGITVHLDQRSSTDFYGGDQAKDTPWLFTPANLVGWAGRPVPSQFITPMVKSKAVWNGSKYASPALDAAADAYDRASTDADRKAQAETIATILHEDVPIVIAYWSGAVRAYNGKKFDGIQAHPSSFVDFSTVSQK</sequence>
<dbReference type="InterPro" id="IPR030678">
    <property type="entry name" value="Peptide/Ni-bd"/>
</dbReference>
<dbReference type="Pfam" id="PF00496">
    <property type="entry name" value="SBP_bac_5"/>
    <property type="match status" value="1"/>
</dbReference>
<dbReference type="InterPro" id="IPR039424">
    <property type="entry name" value="SBP_5"/>
</dbReference>
<keyword evidence="3" id="KW-0813">Transport</keyword>
<feature type="region of interest" description="Disordered" evidence="5">
    <location>
        <begin position="1"/>
        <end position="22"/>
    </location>
</feature>
<dbReference type="PANTHER" id="PTHR30290">
    <property type="entry name" value="PERIPLASMIC BINDING COMPONENT OF ABC TRANSPORTER"/>
    <property type="match status" value="1"/>
</dbReference>
<keyword evidence="4" id="KW-0732">Signal</keyword>
<evidence type="ECO:0000256" key="5">
    <source>
        <dbReference type="SAM" id="MobiDB-lite"/>
    </source>
</evidence>
<dbReference type="AlphaFoldDB" id="A0A919TNS6"/>
<protein>
    <submittedName>
        <fullName evidence="7">Peptide ABC transporter substrate-binding protein</fullName>
    </submittedName>
</protein>
<dbReference type="Gene3D" id="3.10.105.10">
    <property type="entry name" value="Dipeptide-binding Protein, Domain 3"/>
    <property type="match status" value="1"/>
</dbReference>
<dbReference type="CDD" id="cd08503">
    <property type="entry name" value="PBP2_NikA_DppA_OppA_like_17"/>
    <property type="match status" value="1"/>
</dbReference>
<evidence type="ECO:0000313" key="7">
    <source>
        <dbReference type="EMBL" id="GIF09037.1"/>
    </source>
</evidence>
<evidence type="ECO:0000259" key="6">
    <source>
        <dbReference type="Pfam" id="PF00496"/>
    </source>
</evidence>
<dbReference type="GO" id="GO:0043190">
    <property type="term" value="C:ATP-binding cassette (ABC) transporter complex"/>
    <property type="evidence" value="ECO:0007669"/>
    <property type="project" value="InterPro"/>
</dbReference>
<dbReference type="GO" id="GO:0015833">
    <property type="term" value="P:peptide transport"/>
    <property type="evidence" value="ECO:0007669"/>
    <property type="project" value="TreeGrafter"/>
</dbReference>
<feature type="compositionally biased region" description="Low complexity" evidence="5">
    <location>
        <begin position="50"/>
        <end position="60"/>
    </location>
</feature>
<evidence type="ECO:0000256" key="4">
    <source>
        <dbReference type="ARBA" id="ARBA00022729"/>
    </source>
</evidence>
<dbReference type="InterPro" id="IPR000914">
    <property type="entry name" value="SBP_5_dom"/>
</dbReference>
<evidence type="ECO:0000256" key="2">
    <source>
        <dbReference type="ARBA" id="ARBA00005695"/>
    </source>
</evidence>
<comment type="similarity">
    <text evidence="2">Belongs to the bacterial solute-binding protein 5 family.</text>
</comment>
<dbReference type="PROSITE" id="PS51318">
    <property type="entry name" value="TAT"/>
    <property type="match status" value="1"/>
</dbReference>
<evidence type="ECO:0000256" key="1">
    <source>
        <dbReference type="ARBA" id="ARBA00004196"/>
    </source>
</evidence>
<dbReference type="PIRSF" id="PIRSF002741">
    <property type="entry name" value="MppA"/>
    <property type="match status" value="1"/>
</dbReference>
<dbReference type="GO" id="GO:0030313">
    <property type="term" value="C:cell envelope"/>
    <property type="evidence" value="ECO:0007669"/>
    <property type="project" value="UniProtKB-SubCell"/>
</dbReference>
<dbReference type="Proteomes" id="UP000629619">
    <property type="component" value="Unassembled WGS sequence"/>
</dbReference>
<evidence type="ECO:0000313" key="8">
    <source>
        <dbReference type="Proteomes" id="UP000629619"/>
    </source>
</evidence>
<dbReference type="Gene3D" id="3.40.190.10">
    <property type="entry name" value="Periplasmic binding protein-like II"/>
    <property type="match status" value="1"/>
</dbReference>
<feature type="region of interest" description="Disordered" evidence="5">
    <location>
        <begin position="50"/>
        <end position="79"/>
    </location>
</feature>
<dbReference type="SUPFAM" id="SSF53850">
    <property type="entry name" value="Periplasmic binding protein-like II"/>
    <property type="match status" value="1"/>
</dbReference>
<dbReference type="EMBL" id="BOMW01000072">
    <property type="protein sequence ID" value="GIF09037.1"/>
    <property type="molecule type" value="Genomic_DNA"/>
</dbReference>
<dbReference type="RefSeq" id="WP_203684368.1">
    <property type="nucleotide sequence ID" value="NZ_BOMW01000072.1"/>
</dbReference>
<evidence type="ECO:0000256" key="3">
    <source>
        <dbReference type="ARBA" id="ARBA00022448"/>
    </source>
</evidence>
<keyword evidence="8" id="KW-1185">Reference proteome</keyword>
<comment type="caution">
    <text evidence="7">The sequence shown here is derived from an EMBL/GenBank/DDBJ whole genome shotgun (WGS) entry which is preliminary data.</text>
</comment>
<gene>
    <name evidence="7" type="ORF">Asi03nite_65750</name>
</gene>